<evidence type="ECO:0000256" key="3">
    <source>
        <dbReference type="ARBA" id="ARBA00012438"/>
    </source>
</evidence>
<comment type="similarity">
    <text evidence="2">In the N-terminal section; belongs to the phytochrome family.</text>
</comment>
<evidence type="ECO:0000313" key="14">
    <source>
        <dbReference type="EMBL" id="ADO39407.1"/>
    </source>
</evidence>
<dbReference type="EMBL" id="CP002273">
    <property type="protein sequence ID" value="ADO39407.1"/>
    <property type="molecule type" value="Genomic_DNA"/>
</dbReference>
<evidence type="ECO:0000256" key="8">
    <source>
        <dbReference type="ARBA" id="ARBA00023012"/>
    </source>
</evidence>
<evidence type="ECO:0000259" key="12">
    <source>
        <dbReference type="PROSITE" id="PS50109"/>
    </source>
</evidence>
<dbReference type="SUPFAM" id="SSF55785">
    <property type="entry name" value="PYP-like sensor domain (PAS domain)"/>
    <property type="match status" value="1"/>
</dbReference>
<dbReference type="SUPFAM" id="SSF52172">
    <property type="entry name" value="CheY-like"/>
    <property type="match status" value="1"/>
</dbReference>
<gene>
    <name evidence="14" type="ordered locus">ELI_4473</name>
</gene>
<dbReference type="GO" id="GO:0009927">
    <property type="term" value="F:histidine phosphotransfer kinase activity"/>
    <property type="evidence" value="ECO:0007669"/>
    <property type="project" value="TreeGrafter"/>
</dbReference>
<dbReference type="PRINTS" id="PR00344">
    <property type="entry name" value="BCTRLSENSOR"/>
</dbReference>
<evidence type="ECO:0000256" key="10">
    <source>
        <dbReference type="ARBA" id="ARBA00074306"/>
    </source>
</evidence>
<evidence type="ECO:0000256" key="7">
    <source>
        <dbReference type="ARBA" id="ARBA00022777"/>
    </source>
</evidence>
<dbReference type="SUPFAM" id="SSF47384">
    <property type="entry name" value="Homodimeric domain of signal transducing histidine kinase"/>
    <property type="match status" value="1"/>
</dbReference>
<feature type="modified residue" description="4-aspartylphosphate" evidence="11">
    <location>
        <position position="734"/>
    </location>
</feature>
<dbReference type="InterPro" id="IPR035965">
    <property type="entry name" value="PAS-like_dom_sf"/>
</dbReference>
<evidence type="ECO:0000256" key="1">
    <source>
        <dbReference type="ARBA" id="ARBA00000085"/>
    </source>
</evidence>
<feature type="domain" description="Histidine kinase" evidence="12">
    <location>
        <begin position="430"/>
        <end position="653"/>
    </location>
</feature>
<dbReference type="GO" id="GO:0005886">
    <property type="term" value="C:plasma membrane"/>
    <property type="evidence" value="ECO:0007669"/>
    <property type="project" value="TreeGrafter"/>
</dbReference>
<proteinExistence type="inferred from homology"/>
<evidence type="ECO:0000259" key="13">
    <source>
        <dbReference type="PROSITE" id="PS50110"/>
    </source>
</evidence>
<dbReference type="Proteomes" id="UP000006873">
    <property type="component" value="Chromosome"/>
</dbReference>
<dbReference type="InterPro" id="IPR004358">
    <property type="entry name" value="Sig_transdc_His_kin-like_C"/>
</dbReference>
<dbReference type="CDD" id="cd17546">
    <property type="entry name" value="REC_hyHK_CKI1_RcsC-like"/>
    <property type="match status" value="1"/>
</dbReference>
<keyword evidence="15" id="KW-1185">Reference proteome</keyword>
<dbReference type="EC" id="2.7.13.3" evidence="3"/>
<protein>
    <recommendedName>
        <fullName evidence="10">Circadian input-output histidine kinase CikA</fullName>
        <ecNumber evidence="3">2.7.13.3</ecNumber>
    </recommendedName>
    <alternativeName>
        <fullName evidence="4">Stage 0 sporulation protein A homolog</fullName>
    </alternativeName>
</protein>
<comment type="catalytic activity">
    <reaction evidence="1">
        <text>ATP + protein L-histidine = ADP + protein N-phospho-L-histidine.</text>
        <dbReference type="EC" id="2.7.13.3"/>
    </reaction>
</comment>
<dbReference type="Pfam" id="PF00512">
    <property type="entry name" value="HisKA"/>
    <property type="match status" value="1"/>
</dbReference>
<dbReference type="HOGENOM" id="CLU_000445_114_15_9"/>
<sequence length="803" mass="90747">MRIINHNKYKIFRKDSAVKKEGSSMTQNTIESILNNLSGTAIYVIRQDDHRILYFNDRVKEVTPDARIGSVCHELWAGTCANCPLPGLEDKDQNSTINYNDPFGEVVDISASKMMWEDKIPAVLISVTPHILTETERRAEERRDYLAAAALKVYGLIISVDLCRNTYEIIGCDESNWFPEGEYGCYDDLLEQGIRSTHPSYSSALRETFGRQNVLKAFENGKRELQLDFRQKDEDGTYHWMNTLLLRVGSAAEKGKAILMLSQIDSRKRLEQEWEAFNAGVTTLFGECMLLNLEDGTYTTAKFDNSFPEFPVQGDFDSQNIEYCNALIHPDDREMFRKAFSLESIRESVAAGETVIVRELRRLAPDGVYRWTEMIGILVISAAVGERTVVLTFRDVDDIRKEEERKRAALLDALNLAEQANNAKSDFLSRMSHDIRTPMNAIIGMASIAEANIRDTVKTEDCIHKIQASAHFLLALINDILDMSKIESGKMSIIREPFDLCALLRELEVIIDAQAREKGQQFSVLMPAHMEAEYYGDSLRLNQILMNLLSNAVKYTPDGGKITLRVNEDRKKGKKSVMRFEVEDNGIGMSEAFLKHIYEPFRQDERKEEKRQEGTGLGLSITRNLVHLMGGSISISSELGKGTCFTVELPFVQEEGNWPEASSENKKTADPEKTKGGFEGKRLLIVEDNPLNLEIAEILFGMEGFDIETEEDGESAVCRFSNSPEGYYDMILMDVRMPVMDGLEATKAIRKLERPDAATIPILAMTANAFTEDVKATREAGMNSHLAKPLEMEVVLREIRKFI</sequence>
<dbReference type="InterPro" id="IPR011006">
    <property type="entry name" value="CheY-like_superfamily"/>
</dbReference>
<evidence type="ECO:0000256" key="2">
    <source>
        <dbReference type="ARBA" id="ARBA00006402"/>
    </source>
</evidence>
<feature type="domain" description="Response regulatory" evidence="13">
    <location>
        <begin position="682"/>
        <end position="803"/>
    </location>
</feature>
<keyword evidence="6" id="KW-0808">Transferase</keyword>
<evidence type="ECO:0000256" key="11">
    <source>
        <dbReference type="PROSITE-ProRule" id="PRU00169"/>
    </source>
</evidence>
<reference evidence="14 15" key="2">
    <citation type="journal article" date="2011" name="J. Bacteriol.">
        <title>Complete genome sequence of a carbon monoxide-utilizing acetogen, Eubacterium limosum KIST612.</title>
        <authorList>
            <person name="Roh H."/>
            <person name="Ko H.J."/>
            <person name="Kim D."/>
            <person name="Choi D.G."/>
            <person name="Park S."/>
            <person name="Kim S."/>
            <person name="Chang I.S."/>
            <person name="Choi I.G."/>
        </authorList>
    </citation>
    <scope>NUCLEOTIDE SEQUENCE [LARGE SCALE GENOMIC DNA]</scope>
    <source>
        <strain evidence="14 15">KIST612</strain>
    </source>
</reference>
<evidence type="ECO:0000256" key="5">
    <source>
        <dbReference type="ARBA" id="ARBA00022553"/>
    </source>
</evidence>
<dbReference type="Gene3D" id="1.10.287.130">
    <property type="match status" value="1"/>
</dbReference>
<reference key="1">
    <citation type="submission" date="2010-09" db="EMBL/GenBank/DDBJ databases">
        <authorList>
            <person name="Roh H."/>
            <person name="Ko H.-J."/>
            <person name="Kim D."/>
            <person name="Choi D.G."/>
            <person name="Park S."/>
            <person name="Kim S."/>
            <person name="Kim K.H."/>
            <person name="Chang I.S."/>
            <person name="Choi I.-G."/>
        </authorList>
    </citation>
    <scope>NUCLEOTIDE SEQUENCE</scope>
    <source>
        <strain>KIST612</strain>
    </source>
</reference>
<name>E3GQW5_9FIRM</name>
<evidence type="ECO:0000256" key="4">
    <source>
        <dbReference type="ARBA" id="ARBA00018672"/>
    </source>
</evidence>
<dbReference type="AlphaFoldDB" id="E3GQW5"/>
<dbReference type="PROSITE" id="PS50110">
    <property type="entry name" value="RESPONSE_REGULATORY"/>
    <property type="match status" value="1"/>
</dbReference>
<dbReference type="eggNOG" id="COG0784">
    <property type="taxonomic scope" value="Bacteria"/>
</dbReference>
<dbReference type="PROSITE" id="PS50109">
    <property type="entry name" value="HIS_KIN"/>
    <property type="match status" value="1"/>
</dbReference>
<comment type="function">
    <text evidence="9">May play the central regulatory role in sporulation. It may be an element of the effector pathway responsible for the activation of sporulation genes in response to nutritional stress. Spo0A may act in concert with spo0H (a sigma factor) to control the expression of some genes that are critical to the sporulation process.</text>
</comment>
<accession>E3GQW5</accession>
<dbReference type="CDD" id="cd00082">
    <property type="entry name" value="HisKA"/>
    <property type="match status" value="1"/>
</dbReference>
<dbReference type="SMART" id="SM00388">
    <property type="entry name" value="HisKA"/>
    <property type="match status" value="1"/>
</dbReference>
<dbReference type="PANTHER" id="PTHR43047:SF72">
    <property type="entry name" value="OSMOSENSING HISTIDINE PROTEIN KINASE SLN1"/>
    <property type="match status" value="1"/>
</dbReference>
<dbReference type="InterPro" id="IPR005467">
    <property type="entry name" value="His_kinase_dom"/>
</dbReference>
<evidence type="ECO:0000256" key="6">
    <source>
        <dbReference type="ARBA" id="ARBA00022679"/>
    </source>
</evidence>
<dbReference type="CDD" id="cd16922">
    <property type="entry name" value="HATPase_EvgS-ArcB-TorS-like"/>
    <property type="match status" value="1"/>
</dbReference>
<dbReference type="Gene3D" id="3.40.50.2300">
    <property type="match status" value="1"/>
</dbReference>
<dbReference type="PANTHER" id="PTHR43047">
    <property type="entry name" value="TWO-COMPONENT HISTIDINE PROTEIN KINASE"/>
    <property type="match status" value="1"/>
</dbReference>
<keyword evidence="8" id="KW-0902">Two-component regulatory system</keyword>
<dbReference type="KEGG" id="elm:ELI_4473"/>
<evidence type="ECO:0000256" key="9">
    <source>
        <dbReference type="ARBA" id="ARBA00024867"/>
    </source>
</evidence>
<dbReference type="Gene3D" id="3.30.450.20">
    <property type="entry name" value="PAS domain"/>
    <property type="match status" value="1"/>
</dbReference>
<dbReference type="SUPFAM" id="SSF55874">
    <property type="entry name" value="ATPase domain of HSP90 chaperone/DNA topoisomerase II/histidine kinase"/>
    <property type="match status" value="1"/>
</dbReference>
<dbReference type="InterPro" id="IPR003594">
    <property type="entry name" value="HATPase_dom"/>
</dbReference>
<dbReference type="InterPro" id="IPR001789">
    <property type="entry name" value="Sig_transdc_resp-reg_receiver"/>
</dbReference>
<dbReference type="Gene3D" id="3.30.565.10">
    <property type="entry name" value="Histidine kinase-like ATPase, C-terminal domain"/>
    <property type="match status" value="1"/>
</dbReference>
<dbReference type="InterPro" id="IPR036890">
    <property type="entry name" value="HATPase_C_sf"/>
</dbReference>
<dbReference type="Pfam" id="PF00072">
    <property type="entry name" value="Response_reg"/>
    <property type="match status" value="1"/>
</dbReference>
<keyword evidence="7" id="KW-0418">Kinase</keyword>
<evidence type="ECO:0000313" key="15">
    <source>
        <dbReference type="Proteomes" id="UP000006873"/>
    </source>
</evidence>
<dbReference type="eggNOG" id="COG2205">
    <property type="taxonomic scope" value="Bacteria"/>
</dbReference>
<dbReference type="GO" id="GO:0000155">
    <property type="term" value="F:phosphorelay sensor kinase activity"/>
    <property type="evidence" value="ECO:0007669"/>
    <property type="project" value="InterPro"/>
</dbReference>
<dbReference type="InterPro" id="IPR036097">
    <property type="entry name" value="HisK_dim/P_sf"/>
</dbReference>
<dbReference type="FunFam" id="3.30.565.10:FF:000010">
    <property type="entry name" value="Sensor histidine kinase RcsC"/>
    <property type="match status" value="1"/>
</dbReference>
<keyword evidence="5 11" id="KW-0597">Phosphoprotein</keyword>
<organism evidence="14 15">
    <name type="scientific">Eubacterium callanderi</name>
    <dbReference type="NCBI Taxonomy" id="53442"/>
    <lineage>
        <taxon>Bacteria</taxon>
        <taxon>Bacillati</taxon>
        <taxon>Bacillota</taxon>
        <taxon>Clostridia</taxon>
        <taxon>Eubacteriales</taxon>
        <taxon>Eubacteriaceae</taxon>
        <taxon>Eubacterium</taxon>
    </lineage>
</organism>
<dbReference type="SMART" id="SM00387">
    <property type="entry name" value="HATPase_c"/>
    <property type="match status" value="1"/>
</dbReference>
<dbReference type="SMART" id="SM00448">
    <property type="entry name" value="REC"/>
    <property type="match status" value="1"/>
</dbReference>
<dbReference type="InterPro" id="IPR003661">
    <property type="entry name" value="HisK_dim/P_dom"/>
</dbReference>
<dbReference type="Pfam" id="PF02518">
    <property type="entry name" value="HATPase_c"/>
    <property type="match status" value="1"/>
</dbReference>